<reference evidence="1 2" key="1">
    <citation type="journal article" date="2015" name="Genome Biol. Evol.">
        <title>Comparative Genomics of a Bacterivorous Green Alga Reveals Evolutionary Causalities and Consequences of Phago-Mixotrophic Mode of Nutrition.</title>
        <authorList>
            <person name="Burns J.A."/>
            <person name="Paasch A."/>
            <person name="Narechania A."/>
            <person name="Kim E."/>
        </authorList>
    </citation>
    <scope>NUCLEOTIDE SEQUENCE [LARGE SCALE GENOMIC DNA]</scope>
    <source>
        <strain evidence="1 2">PLY_AMNH</strain>
    </source>
</reference>
<protein>
    <submittedName>
        <fullName evidence="1">Uncharacterized protein</fullName>
    </submittedName>
</protein>
<dbReference type="PROSITE" id="PS51257">
    <property type="entry name" value="PROKAR_LIPOPROTEIN"/>
    <property type="match status" value="1"/>
</dbReference>
<dbReference type="EMBL" id="LGRX02007004">
    <property type="protein sequence ID" value="KAK3275819.1"/>
    <property type="molecule type" value="Genomic_DNA"/>
</dbReference>
<name>A0AAE0GCU6_9CHLO</name>
<evidence type="ECO:0000313" key="1">
    <source>
        <dbReference type="EMBL" id="KAK3275819.1"/>
    </source>
</evidence>
<proteinExistence type="predicted"/>
<evidence type="ECO:0000313" key="2">
    <source>
        <dbReference type="Proteomes" id="UP001190700"/>
    </source>
</evidence>
<accession>A0AAE0GCU6</accession>
<organism evidence="1 2">
    <name type="scientific">Cymbomonas tetramitiformis</name>
    <dbReference type="NCBI Taxonomy" id="36881"/>
    <lineage>
        <taxon>Eukaryota</taxon>
        <taxon>Viridiplantae</taxon>
        <taxon>Chlorophyta</taxon>
        <taxon>Pyramimonadophyceae</taxon>
        <taxon>Pyramimonadales</taxon>
        <taxon>Pyramimonadaceae</taxon>
        <taxon>Cymbomonas</taxon>
    </lineage>
</organism>
<gene>
    <name evidence="1" type="ORF">CYMTET_16073</name>
</gene>
<sequence length="108" mass="11999">MRCCRVGSGSVPNGVWWAGACFCRHIRSTSFLKLSSSHRLLYLRAGAADDLMPRPCCIRSSAVRIPVVDLRFRLLRSRIINTSMESAPTGRLKCQAFKRSDTAAKQGL</sequence>
<keyword evidence="2" id="KW-1185">Reference proteome</keyword>
<dbReference type="Proteomes" id="UP001190700">
    <property type="component" value="Unassembled WGS sequence"/>
</dbReference>
<comment type="caution">
    <text evidence="1">The sequence shown here is derived from an EMBL/GenBank/DDBJ whole genome shotgun (WGS) entry which is preliminary data.</text>
</comment>
<dbReference type="AlphaFoldDB" id="A0AAE0GCU6"/>